<dbReference type="EMBL" id="JBHFEH010000030">
    <property type="protein sequence ID" value="KAL2052041.1"/>
    <property type="molecule type" value="Genomic_DNA"/>
</dbReference>
<proteinExistence type="predicted"/>
<reference evidence="7 8" key="1">
    <citation type="submission" date="2024-09" db="EMBL/GenBank/DDBJ databases">
        <title>Rethinking Asexuality: The Enigmatic Case of Functional Sexual Genes in Lepraria (Stereocaulaceae).</title>
        <authorList>
            <person name="Doellman M."/>
            <person name="Sun Y."/>
            <person name="Barcenas-Pena A."/>
            <person name="Lumbsch H.T."/>
            <person name="Grewe F."/>
        </authorList>
    </citation>
    <scope>NUCLEOTIDE SEQUENCE [LARGE SCALE GENOMIC DNA]</scope>
    <source>
        <strain evidence="7 8">Grewe 0041</strain>
    </source>
</reference>
<feature type="compositionally biased region" description="Pro residues" evidence="5">
    <location>
        <begin position="27"/>
        <end position="36"/>
    </location>
</feature>
<keyword evidence="8" id="KW-1185">Reference proteome</keyword>
<evidence type="ECO:0000259" key="6">
    <source>
        <dbReference type="Pfam" id="PF04116"/>
    </source>
</evidence>
<evidence type="ECO:0000256" key="3">
    <source>
        <dbReference type="ARBA" id="ARBA00022989"/>
    </source>
</evidence>
<protein>
    <recommendedName>
        <fullName evidence="6">Fatty acid hydroxylase domain-containing protein</fullName>
    </recommendedName>
</protein>
<comment type="subcellular location">
    <subcellularLocation>
        <location evidence="1">Membrane</location>
    </subcellularLocation>
</comment>
<dbReference type="Proteomes" id="UP001590951">
    <property type="component" value="Unassembled WGS sequence"/>
</dbReference>
<evidence type="ECO:0000256" key="5">
    <source>
        <dbReference type="SAM" id="MobiDB-lite"/>
    </source>
</evidence>
<dbReference type="InterPro" id="IPR050307">
    <property type="entry name" value="Sterol_Desaturase_Related"/>
</dbReference>
<feature type="domain" description="Fatty acid hydroxylase" evidence="6">
    <location>
        <begin position="222"/>
        <end position="356"/>
    </location>
</feature>
<evidence type="ECO:0000256" key="1">
    <source>
        <dbReference type="ARBA" id="ARBA00004370"/>
    </source>
</evidence>
<dbReference type="Pfam" id="PF04116">
    <property type="entry name" value="FA_hydroxylase"/>
    <property type="match status" value="1"/>
</dbReference>
<name>A0ABR4B4T1_9LECA</name>
<evidence type="ECO:0000313" key="7">
    <source>
        <dbReference type="EMBL" id="KAL2052041.1"/>
    </source>
</evidence>
<dbReference type="InterPro" id="IPR006694">
    <property type="entry name" value="Fatty_acid_hydroxylase"/>
</dbReference>
<feature type="region of interest" description="Disordered" evidence="5">
    <location>
        <begin position="1"/>
        <end position="41"/>
    </location>
</feature>
<gene>
    <name evidence="7" type="ORF">ABVK25_007733</name>
</gene>
<dbReference type="PANTHER" id="PTHR11863">
    <property type="entry name" value="STEROL DESATURASE"/>
    <property type="match status" value="1"/>
</dbReference>
<sequence length="383" mass="43559">MEGISGLSSNTTLPFSLLPSSPSPYTLTPPSPPSSPTSPTSTSPSLLPVAAYWFMSLIFHLIDKYELWSQYRIHTPEEFKQRNRVSVREVLHSIIFQQAIQTALGLLIGYLTDPADEVGREEFDVAVWTGRIHRAVQQAGIYIPYVLAPVGVDAKTLGHNIHTYAAAFGPTIGTANKKPLALMNLVFSSHEGQVWTSAYSAWEIYAAKTIYWVLEPAARFGIAIFFSDSWQYFWHRAMHSNRWMYRNMHAHHHQIYVPYAFGAFYNTFSEAFLLDTIGTTLSLMLSGLTIRQTMFFSTISVMKGVDDHCGYRLPWDPLQWGNEQNTQFHDVHHQSWGIKSNYSQLYTTFWDHVCNTVCPKSSEEIDELYRKGRIAAEKAEKGQ</sequence>
<organism evidence="7 8">
    <name type="scientific">Lepraria finkii</name>
    <dbReference type="NCBI Taxonomy" id="1340010"/>
    <lineage>
        <taxon>Eukaryota</taxon>
        <taxon>Fungi</taxon>
        <taxon>Dikarya</taxon>
        <taxon>Ascomycota</taxon>
        <taxon>Pezizomycotina</taxon>
        <taxon>Lecanoromycetes</taxon>
        <taxon>OSLEUM clade</taxon>
        <taxon>Lecanoromycetidae</taxon>
        <taxon>Lecanorales</taxon>
        <taxon>Lecanorineae</taxon>
        <taxon>Stereocaulaceae</taxon>
        <taxon>Lepraria</taxon>
    </lineage>
</organism>
<keyword evidence="2" id="KW-0812">Transmembrane</keyword>
<evidence type="ECO:0000313" key="8">
    <source>
        <dbReference type="Proteomes" id="UP001590951"/>
    </source>
</evidence>
<keyword evidence="3" id="KW-1133">Transmembrane helix</keyword>
<comment type="caution">
    <text evidence="7">The sequence shown here is derived from an EMBL/GenBank/DDBJ whole genome shotgun (WGS) entry which is preliminary data.</text>
</comment>
<keyword evidence="4" id="KW-0472">Membrane</keyword>
<evidence type="ECO:0000256" key="4">
    <source>
        <dbReference type="ARBA" id="ARBA00023136"/>
    </source>
</evidence>
<accession>A0ABR4B4T1</accession>
<evidence type="ECO:0000256" key="2">
    <source>
        <dbReference type="ARBA" id="ARBA00022692"/>
    </source>
</evidence>
<feature type="compositionally biased region" description="Low complexity" evidence="5">
    <location>
        <begin position="7"/>
        <end position="26"/>
    </location>
</feature>